<feature type="compositionally biased region" description="Polar residues" evidence="2">
    <location>
        <begin position="1110"/>
        <end position="1119"/>
    </location>
</feature>
<feature type="compositionally biased region" description="Basic and acidic residues" evidence="2">
    <location>
        <begin position="189"/>
        <end position="209"/>
    </location>
</feature>
<feature type="region of interest" description="Disordered" evidence="2">
    <location>
        <begin position="789"/>
        <end position="820"/>
    </location>
</feature>
<feature type="compositionally biased region" description="Basic and acidic residues" evidence="2">
    <location>
        <begin position="741"/>
        <end position="750"/>
    </location>
</feature>
<dbReference type="SUPFAM" id="SSF50978">
    <property type="entry name" value="WD40 repeat-like"/>
    <property type="match status" value="1"/>
</dbReference>
<dbReference type="GO" id="GO:0016020">
    <property type="term" value="C:membrane"/>
    <property type="evidence" value="ECO:0007669"/>
    <property type="project" value="TreeGrafter"/>
</dbReference>
<feature type="region of interest" description="Disordered" evidence="2">
    <location>
        <begin position="1479"/>
        <end position="1582"/>
    </location>
</feature>
<feature type="non-terminal residue" evidence="3">
    <location>
        <position position="1"/>
    </location>
</feature>
<feature type="compositionally biased region" description="Basic and acidic residues" evidence="2">
    <location>
        <begin position="1157"/>
        <end position="1168"/>
    </location>
</feature>
<dbReference type="Gene3D" id="2.130.10.10">
    <property type="entry name" value="YVTN repeat-like/Quinoprotein amine dehydrogenase"/>
    <property type="match status" value="1"/>
</dbReference>
<feature type="compositionally biased region" description="Low complexity" evidence="2">
    <location>
        <begin position="227"/>
        <end position="236"/>
    </location>
</feature>
<dbReference type="InterPro" id="IPR042622">
    <property type="entry name" value="Znf106"/>
</dbReference>
<feature type="region of interest" description="Disordered" evidence="2">
    <location>
        <begin position="1335"/>
        <end position="1375"/>
    </location>
</feature>
<feature type="region of interest" description="Disordered" evidence="2">
    <location>
        <begin position="1088"/>
        <end position="1125"/>
    </location>
</feature>
<feature type="compositionally biased region" description="Basic and acidic residues" evidence="2">
    <location>
        <begin position="1175"/>
        <end position="1185"/>
    </location>
</feature>
<reference evidence="3" key="1">
    <citation type="journal article" date="2019" name="bioRxiv">
        <title>The Genome of the Zebra Mussel, Dreissena polymorpha: A Resource for Invasive Species Research.</title>
        <authorList>
            <person name="McCartney M.A."/>
            <person name="Auch B."/>
            <person name="Kono T."/>
            <person name="Mallez S."/>
            <person name="Zhang Y."/>
            <person name="Obille A."/>
            <person name="Becker A."/>
            <person name="Abrahante J.E."/>
            <person name="Garbe J."/>
            <person name="Badalamenti J.P."/>
            <person name="Herman A."/>
            <person name="Mangelson H."/>
            <person name="Liachko I."/>
            <person name="Sullivan S."/>
            <person name="Sone E.D."/>
            <person name="Koren S."/>
            <person name="Silverstein K.A.T."/>
            <person name="Beckman K.B."/>
            <person name="Gohl D.M."/>
        </authorList>
    </citation>
    <scope>NUCLEOTIDE SEQUENCE</scope>
    <source>
        <strain evidence="3">Duluth1</strain>
        <tissue evidence="3">Whole animal</tissue>
    </source>
</reference>
<gene>
    <name evidence="3" type="ORF">DPMN_102066</name>
</gene>
<evidence type="ECO:0000256" key="1">
    <source>
        <dbReference type="SAM" id="Coils"/>
    </source>
</evidence>
<feature type="region of interest" description="Disordered" evidence="2">
    <location>
        <begin position="162"/>
        <end position="402"/>
    </location>
</feature>
<accession>A0A9D4LKY2</accession>
<feature type="compositionally biased region" description="Low complexity" evidence="2">
    <location>
        <begin position="261"/>
        <end position="273"/>
    </location>
</feature>
<proteinExistence type="predicted"/>
<dbReference type="GO" id="GO:0003723">
    <property type="term" value="F:RNA binding"/>
    <property type="evidence" value="ECO:0007669"/>
    <property type="project" value="InterPro"/>
</dbReference>
<feature type="compositionally biased region" description="Polar residues" evidence="2">
    <location>
        <begin position="1342"/>
        <end position="1372"/>
    </location>
</feature>
<feature type="compositionally biased region" description="Polar residues" evidence="2">
    <location>
        <begin position="373"/>
        <end position="390"/>
    </location>
</feature>
<feature type="region of interest" description="Disordered" evidence="2">
    <location>
        <begin position="1148"/>
        <end position="1185"/>
    </location>
</feature>
<feature type="region of interest" description="Disordered" evidence="2">
    <location>
        <begin position="692"/>
        <end position="715"/>
    </location>
</feature>
<reference evidence="3" key="2">
    <citation type="submission" date="2020-11" db="EMBL/GenBank/DDBJ databases">
        <authorList>
            <person name="McCartney M.A."/>
            <person name="Auch B."/>
            <person name="Kono T."/>
            <person name="Mallez S."/>
            <person name="Becker A."/>
            <person name="Gohl D.M."/>
            <person name="Silverstein K.A.T."/>
            <person name="Koren S."/>
            <person name="Bechman K.B."/>
            <person name="Herman A."/>
            <person name="Abrahante J.E."/>
            <person name="Garbe J."/>
        </authorList>
    </citation>
    <scope>NUCLEOTIDE SEQUENCE</scope>
    <source>
        <strain evidence="3">Duluth1</strain>
        <tissue evidence="3">Whole animal</tissue>
    </source>
</reference>
<evidence type="ECO:0000256" key="2">
    <source>
        <dbReference type="SAM" id="MobiDB-lite"/>
    </source>
</evidence>
<feature type="region of interest" description="Disordered" evidence="2">
    <location>
        <begin position="946"/>
        <end position="971"/>
    </location>
</feature>
<dbReference type="GO" id="GO:0017124">
    <property type="term" value="F:SH3 domain binding"/>
    <property type="evidence" value="ECO:0007669"/>
    <property type="project" value="TreeGrafter"/>
</dbReference>
<keyword evidence="1" id="KW-0175">Coiled coil</keyword>
<feature type="region of interest" description="Disordered" evidence="2">
    <location>
        <begin position="1242"/>
        <end position="1287"/>
    </location>
</feature>
<feature type="coiled-coil region" evidence="1">
    <location>
        <begin position="997"/>
        <end position="1038"/>
    </location>
</feature>
<keyword evidence="4" id="KW-1185">Reference proteome</keyword>
<feature type="region of interest" description="Disordered" evidence="2">
    <location>
        <begin position="732"/>
        <end position="772"/>
    </location>
</feature>
<dbReference type="EMBL" id="JAIWYP010000003">
    <property type="protein sequence ID" value="KAH3859347.1"/>
    <property type="molecule type" value="Genomic_DNA"/>
</dbReference>
<feature type="compositionally biased region" description="Polar residues" evidence="2">
    <location>
        <begin position="1534"/>
        <end position="1544"/>
    </location>
</feature>
<dbReference type="SMART" id="SM00320">
    <property type="entry name" value="WD40"/>
    <property type="match status" value="3"/>
</dbReference>
<dbReference type="InterPro" id="IPR015943">
    <property type="entry name" value="WD40/YVTN_repeat-like_dom_sf"/>
</dbReference>
<comment type="caution">
    <text evidence="3">The sequence shown here is derived from an EMBL/GenBank/DDBJ whole genome shotgun (WGS) entry which is preliminary data.</text>
</comment>
<feature type="compositionally biased region" description="Polar residues" evidence="2">
    <location>
        <begin position="695"/>
        <end position="705"/>
    </location>
</feature>
<sequence>MWKCSTPSLVQATFLMIEKRKNLLTLLVQVKRHSQKKNQVSDVPLHKPDMYPNNYTKEAFPFLAFPFLPPKIYQQQQQSQQQGQVFLGQQWASNVNQPPKGLFKVPGALGHQRTVSDKRFDHPANNEHFYMDNFNNMNWEDNNFYSQQQLMNHQEWGNQGVRAGRGQFHRGSRRGSFDSSFEAPGNRVSRSDQHNWDGSSHREQPERGRGMLRGTGHRRSMSYDNISPESTSSSDSSLKRRRENEDDRQPGKTRRFVAPDSYQSSSSSGYQSGRTRRLIDEKSNQRPRSRSTSRDRSSSLRDFRSDSESEGRLSARKVTWSDQQMVSSTSENAEKKSYRNTGNAAAVVNDEPVLPDSSSESDLKNLPKHKSRVVNSKTETVTSKLRQSPRSPKKPVIAGDETESVLEKAEKLCKKLRNEREKAKTKKREEEKIKKLEKETELNEKIASLSERNKSNIKGILDSEVEAIMSKRSLSQNDVSFVASAERPNSVQGAASAANIKTLPEFTADTEISKRIAQTQADIAAIRAKIEASVHSESPVQELVSEPPRYPGGTERVNLVKMVNSPRTTKERLALAEMVRKHVVSQNKLSLPRFNLKYSDLCSNSDKQDEYTNINLDSLAPDIKLQIANIIEADVKPDISELQKLLDQASVGNEQLDPDILAELGIRTTPDRVRSNPVFTPSPTLGIPVREKSVENNGNTSTTAAASKEVRNVDRAQSPVRRLFSGNTDEYRTVNGTAKDATSKEKELTTRDQVPANKDKLSSSSWKPDDLQTSGVMSLRRVQSPVNSISSSLPMSMHFTGRAPQQSSSETAPQKNVASPMEVRVVPEVRVKQEKIDSGYDQAIKMTGQTDSRDRQDYVSRTSELQDMDIRMTGTRTVQRSIHTRSLYSTDDIPVREQRHSPGNTTLEKVSKILDAVPAPIVESPSVKTHRPPTSPASPVAMVIGSSPSPPSGASQMEGTGVHEKEKHLDSSLTSQATILDEVYRVSLHEETVRGEINSVDLKIDRLTSLIEEASQQLNRFRDERKQLLEEEKSCRSKRLKLLEDSRSSSACSQTGAGSLPLHLTSQYADNLVMAKFLMSRPSDLSSVGGYSNVESGSQPDLDLPGQRRGSLTSSTSEPLSAGDLNAKKSNTASLLFSKSLDVLTGSTETVTSSHSKGFECQDFDRTPRASVESGPKEQHVSADKGVLEKKESVNKKNSLSLINPPLDKVGFVTLEALMKGDTDIGKLLNKSIESIEKGIIPKGASPLPQQLSNETDSRGLGLAGRVRERRDSSFSIGSDGSDTERRKVSMKYMGTLPEGMNYESFVRHMSQENKNKNLMFTVFSSPEAVSQLRRTPDAGSKTPTVLSNPASQLPTETGYRSDTNSTKTLTDANDGEDRSIISTFSLGAEIKRICDGHGKQTDGENKLDMVTQRSGTDTLDDLTPRALQDELSLPWSSDVKYTGIRVDHVHESPVRDCSVNLERIDTDSYPVLTQILETPLKSSKSPPPPLIIGEAPSPTRKRLKSKKERDQMSRRKQKESFILNSDTDCDADTGTNVPGTRSRLSFKCASRSEEDLVQSGSEAGTPRIPEKTKPPQGPQGLKRSLLDEVQLEPETPSDSDLSQKQPTQEQVPVVQYCGPSISVACVQVFKQDLYVCYNGSEIRRFHLKAGQVMKELDCSPYLVSCMHVTSVEDRQDILYTGGPCKKLMLFTPQKFNLIATYDYQSRLTSLHENWGRLFVGLSDGAVSVRSLKTDKELNTFSCTTSPIHAMSSTSAGMTKMLCLATGDKVIYILDAITGLLITMLEGHTQPPLCLQVNGDQVVSGGADQSLMVHSAT</sequence>
<dbReference type="PANTHER" id="PTHR14435:SF2">
    <property type="entry name" value="ZINC FINGER PROTEIN 106"/>
    <property type="match status" value="1"/>
</dbReference>
<dbReference type="PANTHER" id="PTHR14435">
    <property type="entry name" value="ZINC FINGER PROTEIN 106"/>
    <property type="match status" value="1"/>
</dbReference>
<protein>
    <submittedName>
        <fullName evidence="3">Uncharacterized protein</fullName>
    </submittedName>
</protein>
<name>A0A9D4LKY2_DREPO</name>
<evidence type="ECO:0000313" key="3">
    <source>
        <dbReference type="EMBL" id="KAH3859347.1"/>
    </source>
</evidence>
<dbReference type="Proteomes" id="UP000828390">
    <property type="component" value="Unassembled WGS sequence"/>
</dbReference>
<feature type="compositionally biased region" description="Polar residues" evidence="2">
    <location>
        <begin position="1088"/>
        <end position="1099"/>
    </location>
</feature>
<feature type="compositionally biased region" description="Polar residues" evidence="2">
    <location>
        <begin position="803"/>
        <end position="817"/>
    </location>
</feature>
<evidence type="ECO:0000313" key="4">
    <source>
        <dbReference type="Proteomes" id="UP000828390"/>
    </source>
</evidence>
<dbReference type="InterPro" id="IPR036322">
    <property type="entry name" value="WD40_repeat_dom_sf"/>
</dbReference>
<organism evidence="3 4">
    <name type="scientific">Dreissena polymorpha</name>
    <name type="common">Zebra mussel</name>
    <name type="synonym">Mytilus polymorpha</name>
    <dbReference type="NCBI Taxonomy" id="45954"/>
    <lineage>
        <taxon>Eukaryota</taxon>
        <taxon>Metazoa</taxon>
        <taxon>Spiralia</taxon>
        <taxon>Lophotrochozoa</taxon>
        <taxon>Mollusca</taxon>
        <taxon>Bivalvia</taxon>
        <taxon>Autobranchia</taxon>
        <taxon>Heteroconchia</taxon>
        <taxon>Euheterodonta</taxon>
        <taxon>Imparidentia</taxon>
        <taxon>Neoheterodontei</taxon>
        <taxon>Myida</taxon>
        <taxon>Dreissenoidea</taxon>
        <taxon>Dreissenidae</taxon>
        <taxon>Dreissena</taxon>
    </lineage>
</organism>
<feature type="compositionally biased region" description="Polar residues" evidence="2">
    <location>
        <begin position="320"/>
        <end position="331"/>
    </location>
</feature>
<feature type="compositionally biased region" description="Basic and acidic residues" evidence="2">
    <location>
        <begin position="961"/>
        <end position="970"/>
    </location>
</feature>
<feature type="compositionally biased region" description="Polar residues" evidence="2">
    <location>
        <begin position="762"/>
        <end position="772"/>
    </location>
</feature>
<dbReference type="GO" id="GO:0005829">
    <property type="term" value="C:cytosol"/>
    <property type="evidence" value="ECO:0007669"/>
    <property type="project" value="TreeGrafter"/>
</dbReference>
<dbReference type="InterPro" id="IPR001680">
    <property type="entry name" value="WD40_rpt"/>
</dbReference>
<feature type="compositionally biased region" description="Basic and acidic residues" evidence="2">
    <location>
        <begin position="292"/>
        <end position="313"/>
    </location>
</feature>